<sequence length="142" mass="15924">MSIVLPQLRRINSEPAKSLNPEPFLFIFSRTKHPPALTMPVLATIKSPEEIMSVAGSGLVEGFVRAQLLVAAEADDLGQTGDGVRQTELFAVRDEGYRGYEVQKQEGQEKREDRCVGEYADDTRWWGQRHEEPAAEDGNQHE</sequence>
<name>A0A9W8TLA3_9PEZI</name>
<reference evidence="1" key="1">
    <citation type="submission" date="2022-07" db="EMBL/GenBank/DDBJ databases">
        <title>Genome Sequence of Xylaria arbuscula.</title>
        <authorList>
            <person name="Buettner E."/>
        </authorList>
    </citation>
    <scope>NUCLEOTIDE SEQUENCE</scope>
    <source>
        <strain evidence="1">VT107</strain>
    </source>
</reference>
<comment type="caution">
    <text evidence="1">The sequence shown here is derived from an EMBL/GenBank/DDBJ whole genome shotgun (WGS) entry which is preliminary data.</text>
</comment>
<proteinExistence type="predicted"/>
<protein>
    <submittedName>
        <fullName evidence="1">Uncharacterized protein</fullName>
    </submittedName>
</protein>
<accession>A0A9W8TLA3</accession>
<dbReference type="EMBL" id="JANPWZ010001429">
    <property type="protein sequence ID" value="KAJ3565878.1"/>
    <property type="molecule type" value="Genomic_DNA"/>
</dbReference>
<gene>
    <name evidence="1" type="ORF">NPX13_g7338</name>
</gene>
<organism evidence="1 2">
    <name type="scientific">Xylaria arbuscula</name>
    <dbReference type="NCBI Taxonomy" id="114810"/>
    <lineage>
        <taxon>Eukaryota</taxon>
        <taxon>Fungi</taxon>
        <taxon>Dikarya</taxon>
        <taxon>Ascomycota</taxon>
        <taxon>Pezizomycotina</taxon>
        <taxon>Sordariomycetes</taxon>
        <taxon>Xylariomycetidae</taxon>
        <taxon>Xylariales</taxon>
        <taxon>Xylariaceae</taxon>
        <taxon>Xylaria</taxon>
    </lineage>
</organism>
<evidence type="ECO:0000313" key="1">
    <source>
        <dbReference type="EMBL" id="KAJ3565878.1"/>
    </source>
</evidence>
<keyword evidence="2" id="KW-1185">Reference proteome</keyword>
<evidence type="ECO:0000313" key="2">
    <source>
        <dbReference type="Proteomes" id="UP001148614"/>
    </source>
</evidence>
<dbReference type="AlphaFoldDB" id="A0A9W8TLA3"/>
<dbReference type="Proteomes" id="UP001148614">
    <property type="component" value="Unassembled WGS sequence"/>
</dbReference>